<dbReference type="STRING" id="1147741.A0A0R3S4F3"/>
<organism evidence="1 2">
    <name type="scientific">Elaeophora elaphi</name>
    <dbReference type="NCBI Taxonomy" id="1147741"/>
    <lineage>
        <taxon>Eukaryota</taxon>
        <taxon>Metazoa</taxon>
        <taxon>Ecdysozoa</taxon>
        <taxon>Nematoda</taxon>
        <taxon>Chromadorea</taxon>
        <taxon>Rhabditida</taxon>
        <taxon>Spirurina</taxon>
        <taxon>Spiruromorpha</taxon>
        <taxon>Filarioidea</taxon>
        <taxon>Onchocercidae</taxon>
        <taxon>Elaeophora</taxon>
    </lineage>
</organism>
<dbReference type="AlphaFoldDB" id="A0A0R3S4F3"/>
<dbReference type="WBParaSite" id="EEL_0000967201-mRNA-1">
    <property type="protein sequence ID" value="EEL_0000967201-mRNA-1"/>
    <property type="gene ID" value="EEL_0000967201"/>
</dbReference>
<protein>
    <submittedName>
        <fullName evidence="2">Uncharacterized protein</fullName>
    </submittedName>
</protein>
<keyword evidence="1" id="KW-1185">Reference proteome</keyword>
<evidence type="ECO:0000313" key="2">
    <source>
        <dbReference type="WBParaSite" id="EEL_0000967201-mRNA-1"/>
    </source>
</evidence>
<reference evidence="2" key="1">
    <citation type="submission" date="2017-02" db="UniProtKB">
        <authorList>
            <consortium name="WormBaseParasite"/>
        </authorList>
    </citation>
    <scope>IDENTIFICATION</scope>
</reference>
<dbReference type="Proteomes" id="UP000050640">
    <property type="component" value="Unplaced"/>
</dbReference>
<sequence>MITVVRNKFEFDKTNFFPEHFDLIDRKMINVQFELMPPIGDADQLLITGQSGNARMIAFPGCFRARLNFQLKKLINNPYIESFIQLGTNIPCKVEEDKVTSYVKHICSNITQENWCPQSGNQKLRSMLSGKSTCRFCNLCQPLKSFDKNIESYIQNEGRDQCNSTSLYKTFILKICTPSSKQLREKDLQYNGKLEEYWNYLKQGVLTTVVHIMDRSQLGVTNLWQCQRLCRTYENHPTISESYRATLLQTIEKLCVPVDSYVACIYHTIKFDVIDG</sequence>
<proteinExistence type="predicted"/>
<name>A0A0R3S4F3_9BILA</name>
<evidence type="ECO:0000313" key="1">
    <source>
        <dbReference type="Proteomes" id="UP000050640"/>
    </source>
</evidence>
<accession>A0A0R3S4F3</accession>